<dbReference type="Pfam" id="PF01757">
    <property type="entry name" value="Acyl_transf_3"/>
    <property type="match status" value="1"/>
</dbReference>
<accession>A0A086ZQ82</accession>
<evidence type="ECO:0000256" key="6">
    <source>
        <dbReference type="ARBA" id="ARBA00023136"/>
    </source>
</evidence>
<evidence type="ECO:0000313" key="9">
    <source>
        <dbReference type="EMBL" id="KFI48682.1"/>
    </source>
</evidence>
<name>A0A086ZQ82_9BIFI</name>
<dbReference type="GO" id="GO:0016413">
    <property type="term" value="F:O-acetyltransferase activity"/>
    <property type="evidence" value="ECO:0007669"/>
    <property type="project" value="TreeGrafter"/>
</dbReference>
<sequence length="356" mass="40194">MKKRLIGLDVAKSAAIFCVIIIHYSFYSQLYSNNLIGNAVTVFTVIGVPIFFMVNGYLLMNSSFSMNKHIRKTIKMFVVLEVWKVVTLPCCAVIQEFDIEKKKVPSYILGGTYDSIGYFWFMNALLAIYLIFPVLKNAFDDNLGQRYLLYAACGLIVFVFGVNALTDAFNVAVKAIGVNISNPFGSLQEYNIFGNYSNALVYFLIGGYLPKIVDKLKSRLKNRLPLVLTVVSSVSYVLILLLQRYQARVDGVAFYVASGYNNVLVLLMAVSILSLLSGMEVHSERLKNMWGNSGSNTLGIYYLHYILIILTSRIIRHWYTGFLPLIINILLICCIYIVGLTISNIMKKIPIVRYIF</sequence>
<proteinExistence type="inferred from homology"/>
<comment type="caution">
    <text evidence="9">The sequence shown here is derived from an EMBL/GenBank/DDBJ whole genome shotgun (WGS) entry which is preliminary data.</text>
</comment>
<feature type="domain" description="Acyltransferase 3" evidence="8">
    <location>
        <begin position="6"/>
        <end position="343"/>
    </location>
</feature>
<evidence type="ECO:0000256" key="1">
    <source>
        <dbReference type="ARBA" id="ARBA00004651"/>
    </source>
</evidence>
<evidence type="ECO:0000313" key="10">
    <source>
        <dbReference type="Proteomes" id="UP000029093"/>
    </source>
</evidence>
<evidence type="ECO:0000256" key="7">
    <source>
        <dbReference type="SAM" id="Phobius"/>
    </source>
</evidence>
<feature type="transmembrane region" description="Helical" evidence="7">
    <location>
        <begin position="193"/>
        <end position="212"/>
    </location>
</feature>
<feature type="transmembrane region" description="Helical" evidence="7">
    <location>
        <begin position="39"/>
        <end position="58"/>
    </location>
</feature>
<organism evidence="9 10">
    <name type="scientific">Bifidobacterium boum</name>
    <dbReference type="NCBI Taxonomy" id="78343"/>
    <lineage>
        <taxon>Bacteria</taxon>
        <taxon>Bacillati</taxon>
        <taxon>Actinomycetota</taxon>
        <taxon>Actinomycetes</taxon>
        <taxon>Bifidobacteriales</taxon>
        <taxon>Bifidobacteriaceae</taxon>
        <taxon>Bifidobacterium</taxon>
    </lineage>
</organism>
<dbReference type="PANTHER" id="PTHR40074">
    <property type="entry name" value="O-ACETYLTRANSFERASE WECH"/>
    <property type="match status" value="1"/>
</dbReference>
<feature type="transmembrane region" description="Helical" evidence="7">
    <location>
        <begin position="147"/>
        <end position="173"/>
    </location>
</feature>
<keyword evidence="10" id="KW-1185">Reference proteome</keyword>
<keyword evidence="9" id="KW-0808">Transferase</keyword>
<dbReference type="InterPro" id="IPR002656">
    <property type="entry name" value="Acyl_transf_3_dom"/>
</dbReference>
<dbReference type="GO" id="GO:0009246">
    <property type="term" value="P:enterobacterial common antigen biosynthetic process"/>
    <property type="evidence" value="ECO:0007669"/>
    <property type="project" value="TreeGrafter"/>
</dbReference>
<protein>
    <submittedName>
        <fullName evidence="9">Acyltransferase</fullName>
    </submittedName>
</protein>
<keyword evidence="3" id="KW-1003">Cell membrane</keyword>
<feature type="transmembrane region" description="Helical" evidence="7">
    <location>
        <begin position="78"/>
        <end position="97"/>
    </location>
</feature>
<feature type="transmembrane region" description="Helical" evidence="7">
    <location>
        <begin position="254"/>
        <end position="277"/>
    </location>
</feature>
<dbReference type="Proteomes" id="UP000029093">
    <property type="component" value="Unassembled WGS sequence"/>
</dbReference>
<dbReference type="EMBL" id="JGYQ01000007">
    <property type="protein sequence ID" value="KFI48682.1"/>
    <property type="molecule type" value="Genomic_DNA"/>
</dbReference>
<evidence type="ECO:0000256" key="4">
    <source>
        <dbReference type="ARBA" id="ARBA00022692"/>
    </source>
</evidence>
<reference evidence="9 10" key="1">
    <citation type="submission" date="2014-03" db="EMBL/GenBank/DDBJ databases">
        <title>Genomics of Bifidobacteria.</title>
        <authorList>
            <person name="Ventura M."/>
            <person name="Milani C."/>
            <person name="Lugli G.A."/>
        </authorList>
    </citation>
    <scope>NUCLEOTIDE SEQUENCE [LARGE SCALE GENOMIC DNA]</scope>
    <source>
        <strain evidence="9 10">LMG 10736</strain>
    </source>
</reference>
<keyword evidence="5 7" id="KW-1133">Transmembrane helix</keyword>
<comment type="similarity">
    <text evidence="2">Belongs to the acyltransferase 3 family.</text>
</comment>
<dbReference type="GO" id="GO:0005886">
    <property type="term" value="C:plasma membrane"/>
    <property type="evidence" value="ECO:0007669"/>
    <property type="project" value="UniProtKB-SubCell"/>
</dbReference>
<evidence type="ECO:0000256" key="2">
    <source>
        <dbReference type="ARBA" id="ARBA00007400"/>
    </source>
</evidence>
<dbReference type="PANTHER" id="PTHR40074:SF2">
    <property type="entry name" value="O-ACETYLTRANSFERASE WECH"/>
    <property type="match status" value="1"/>
</dbReference>
<feature type="transmembrane region" description="Helical" evidence="7">
    <location>
        <begin position="7"/>
        <end position="27"/>
    </location>
</feature>
<keyword evidence="9" id="KW-0012">Acyltransferase</keyword>
<keyword evidence="6 7" id="KW-0472">Membrane</keyword>
<gene>
    <name evidence="9" type="ORF">BBOU_0813</name>
</gene>
<evidence type="ECO:0000256" key="5">
    <source>
        <dbReference type="ARBA" id="ARBA00022989"/>
    </source>
</evidence>
<comment type="subcellular location">
    <subcellularLocation>
        <location evidence="1">Cell membrane</location>
        <topology evidence="1">Multi-pass membrane protein</topology>
    </subcellularLocation>
</comment>
<feature type="transmembrane region" description="Helical" evidence="7">
    <location>
        <begin position="298"/>
        <end position="319"/>
    </location>
</feature>
<feature type="transmembrane region" description="Helical" evidence="7">
    <location>
        <begin position="224"/>
        <end position="242"/>
    </location>
</feature>
<evidence type="ECO:0000259" key="8">
    <source>
        <dbReference type="Pfam" id="PF01757"/>
    </source>
</evidence>
<dbReference type="AlphaFoldDB" id="A0A086ZQ82"/>
<evidence type="ECO:0000256" key="3">
    <source>
        <dbReference type="ARBA" id="ARBA00022475"/>
    </source>
</evidence>
<feature type="transmembrane region" description="Helical" evidence="7">
    <location>
        <begin position="325"/>
        <end position="346"/>
    </location>
</feature>
<feature type="transmembrane region" description="Helical" evidence="7">
    <location>
        <begin position="117"/>
        <end position="135"/>
    </location>
</feature>
<keyword evidence="4 7" id="KW-0812">Transmembrane</keyword>